<proteinExistence type="predicted"/>
<dbReference type="SUPFAM" id="SSF46689">
    <property type="entry name" value="Homeodomain-like"/>
    <property type="match status" value="1"/>
</dbReference>
<dbReference type="InterPro" id="IPR018062">
    <property type="entry name" value="HTH_AraC-typ_CS"/>
</dbReference>
<dbReference type="Pfam" id="PF12833">
    <property type="entry name" value="HTH_18"/>
    <property type="match status" value="1"/>
</dbReference>
<dbReference type="GO" id="GO:0003700">
    <property type="term" value="F:DNA-binding transcription factor activity"/>
    <property type="evidence" value="ECO:0007669"/>
    <property type="project" value="InterPro"/>
</dbReference>
<dbReference type="Gene3D" id="1.10.10.60">
    <property type="entry name" value="Homeodomain-like"/>
    <property type="match status" value="1"/>
</dbReference>
<dbReference type="AlphaFoldDB" id="A0A5C4SWE9"/>
<keyword evidence="6" id="KW-1185">Reference proteome</keyword>
<protein>
    <submittedName>
        <fullName evidence="5">Helix-turn-helix domain-containing protein</fullName>
    </submittedName>
</protein>
<dbReference type="Gene3D" id="2.60.120.10">
    <property type="entry name" value="Jelly Rolls"/>
    <property type="match status" value="1"/>
</dbReference>
<dbReference type="Proteomes" id="UP000307943">
    <property type="component" value="Unassembled WGS sequence"/>
</dbReference>
<dbReference type="EMBL" id="VDCQ01000094">
    <property type="protein sequence ID" value="TNJ59280.1"/>
    <property type="molecule type" value="Genomic_DNA"/>
</dbReference>
<dbReference type="InterPro" id="IPR003313">
    <property type="entry name" value="AraC-bd"/>
</dbReference>
<dbReference type="InterPro" id="IPR014710">
    <property type="entry name" value="RmlC-like_jellyroll"/>
</dbReference>
<dbReference type="OrthoDB" id="249627at2"/>
<evidence type="ECO:0000313" key="6">
    <source>
        <dbReference type="Proteomes" id="UP000307943"/>
    </source>
</evidence>
<reference evidence="5 6" key="1">
    <citation type="submission" date="2019-05" db="EMBL/GenBank/DDBJ databases">
        <title>We sequenced the genome of Paenibacillus hemerocallicola KCTC 33185 for further insight into its adaptation and study the phylogeny of Paenibacillus.</title>
        <authorList>
            <person name="Narsing Rao M.P."/>
        </authorList>
    </citation>
    <scope>NUCLEOTIDE SEQUENCE [LARGE SCALE GENOMIC DNA]</scope>
    <source>
        <strain evidence="5 6">KCTC 33185</strain>
    </source>
</reference>
<evidence type="ECO:0000259" key="4">
    <source>
        <dbReference type="PROSITE" id="PS01124"/>
    </source>
</evidence>
<evidence type="ECO:0000313" key="5">
    <source>
        <dbReference type="EMBL" id="TNJ59280.1"/>
    </source>
</evidence>
<evidence type="ECO:0000256" key="1">
    <source>
        <dbReference type="ARBA" id="ARBA00023015"/>
    </source>
</evidence>
<keyword evidence="3" id="KW-0804">Transcription</keyword>
<dbReference type="PANTHER" id="PTHR43280">
    <property type="entry name" value="ARAC-FAMILY TRANSCRIPTIONAL REGULATOR"/>
    <property type="match status" value="1"/>
</dbReference>
<dbReference type="GO" id="GO:0043565">
    <property type="term" value="F:sequence-specific DNA binding"/>
    <property type="evidence" value="ECO:0007669"/>
    <property type="project" value="InterPro"/>
</dbReference>
<organism evidence="5 6">
    <name type="scientific">Paenibacillus hemerocallicola</name>
    <dbReference type="NCBI Taxonomy" id="1172614"/>
    <lineage>
        <taxon>Bacteria</taxon>
        <taxon>Bacillati</taxon>
        <taxon>Bacillota</taxon>
        <taxon>Bacilli</taxon>
        <taxon>Bacillales</taxon>
        <taxon>Paenibacillaceae</taxon>
        <taxon>Paenibacillus</taxon>
    </lineage>
</organism>
<dbReference type="InterPro" id="IPR037923">
    <property type="entry name" value="HTH-like"/>
</dbReference>
<dbReference type="Pfam" id="PF02311">
    <property type="entry name" value="AraC_binding"/>
    <property type="match status" value="1"/>
</dbReference>
<dbReference type="SMART" id="SM00342">
    <property type="entry name" value="HTH_ARAC"/>
    <property type="match status" value="1"/>
</dbReference>
<evidence type="ECO:0000256" key="2">
    <source>
        <dbReference type="ARBA" id="ARBA00023125"/>
    </source>
</evidence>
<sequence>MNAESGKVRMSYQSTLLKPAIVIRKMFTIYYFEFGKHFVFRGESHDFWELLYVDKGELEVWADDRCYRMGQGTLIFHKPNEFHKFHAENDKAPNVIVLTFDCRSKAMKRFENAVIKLNDEERSLLAKIIKEGVAAFEFPFRHPLVRKADAPIGAEQMIKLNLEALLIQLLRREDWHAEPPRQTMPAKEKEYDALTTKTMGLLADSVGSRVTLEELSDKLGVSKTVLKDVFKNNTGQTVMEFFSYLKMEQAKLLIREGTYNFTEISALLGFSTVHVFSKAFKRSVDMTPSEYAKSVKGRLKE</sequence>
<keyword evidence="1" id="KW-0805">Transcription regulation</keyword>
<dbReference type="InterPro" id="IPR009057">
    <property type="entry name" value="Homeodomain-like_sf"/>
</dbReference>
<dbReference type="InterPro" id="IPR018060">
    <property type="entry name" value="HTH_AraC"/>
</dbReference>
<evidence type="ECO:0000256" key="3">
    <source>
        <dbReference type="ARBA" id="ARBA00023163"/>
    </source>
</evidence>
<accession>A0A5C4SWE9</accession>
<dbReference type="SUPFAM" id="SSF51215">
    <property type="entry name" value="Regulatory protein AraC"/>
    <property type="match status" value="1"/>
</dbReference>
<dbReference type="PROSITE" id="PS00041">
    <property type="entry name" value="HTH_ARAC_FAMILY_1"/>
    <property type="match status" value="1"/>
</dbReference>
<dbReference type="PROSITE" id="PS01124">
    <property type="entry name" value="HTH_ARAC_FAMILY_2"/>
    <property type="match status" value="1"/>
</dbReference>
<name>A0A5C4SWE9_9BACL</name>
<gene>
    <name evidence="5" type="ORF">FE784_37395</name>
</gene>
<feature type="domain" description="HTH araC/xylS-type" evidence="4">
    <location>
        <begin position="196"/>
        <end position="294"/>
    </location>
</feature>
<keyword evidence="2" id="KW-0238">DNA-binding</keyword>
<dbReference type="PANTHER" id="PTHR43280:SF2">
    <property type="entry name" value="HTH-TYPE TRANSCRIPTIONAL REGULATOR EXSA"/>
    <property type="match status" value="1"/>
</dbReference>
<comment type="caution">
    <text evidence="5">The sequence shown here is derived from an EMBL/GenBank/DDBJ whole genome shotgun (WGS) entry which is preliminary data.</text>
</comment>